<name>A0A1W6MP00_9FLAO</name>
<protein>
    <submittedName>
        <fullName evidence="2">Uncharacterized protein</fullName>
    </submittedName>
</protein>
<organism evidence="2 3">
    <name type="scientific">Nonlabens spongiae</name>
    <dbReference type="NCBI Taxonomy" id="331648"/>
    <lineage>
        <taxon>Bacteria</taxon>
        <taxon>Pseudomonadati</taxon>
        <taxon>Bacteroidota</taxon>
        <taxon>Flavobacteriia</taxon>
        <taxon>Flavobacteriales</taxon>
        <taxon>Flavobacteriaceae</taxon>
        <taxon>Nonlabens</taxon>
    </lineage>
</organism>
<evidence type="ECO:0000313" key="2">
    <source>
        <dbReference type="EMBL" id="ARN79330.1"/>
    </source>
</evidence>
<sequence>MFSEGQIYFAIAFFVVFVIITVMMYRRDKKLHKKNYKGVPWILVGFLAFFLLLIALKFGLKG</sequence>
<keyword evidence="3" id="KW-1185">Reference proteome</keyword>
<feature type="transmembrane region" description="Helical" evidence="1">
    <location>
        <begin position="6"/>
        <end position="26"/>
    </location>
</feature>
<accession>A0A1W6MP00</accession>
<dbReference type="EMBL" id="CP019344">
    <property type="protein sequence ID" value="ARN79330.1"/>
    <property type="molecule type" value="Genomic_DNA"/>
</dbReference>
<keyword evidence="1" id="KW-0472">Membrane</keyword>
<feature type="transmembrane region" description="Helical" evidence="1">
    <location>
        <begin position="38"/>
        <end position="60"/>
    </location>
</feature>
<dbReference type="Proteomes" id="UP000193431">
    <property type="component" value="Chromosome"/>
</dbReference>
<dbReference type="AlphaFoldDB" id="A0A1W6MP00"/>
<keyword evidence="1" id="KW-1133">Transmembrane helix</keyword>
<keyword evidence="1" id="KW-0812">Transmembrane</keyword>
<evidence type="ECO:0000256" key="1">
    <source>
        <dbReference type="SAM" id="Phobius"/>
    </source>
</evidence>
<reference evidence="2 3" key="1">
    <citation type="submission" date="2016-11" db="EMBL/GenBank/DDBJ databases">
        <title>Trade-off between light-utilization and light-protection in marine flavobacteria.</title>
        <authorList>
            <person name="Kumagai Y."/>
        </authorList>
    </citation>
    <scope>NUCLEOTIDE SEQUENCE [LARGE SCALE GENOMIC DNA]</scope>
    <source>
        <strain evidence="2 3">JCM 13191</strain>
    </source>
</reference>
<proteinExistence type="predicted"/>
<gene>
    <name evidence="2" type="ORF">BST97_02200</name>
</gene>
<dbReference type="STRING" id="331648.BST97_02200"/>
<evidence type="ECO:0000313" key="3">
    <source>
        <dbReference type="Proteomes" id="UP000193431"/>
    </source>
</evidence>